<feature type="non-terminal residue" evidence="1">
    <location>
        <position position="1"/>
    </location>
</feature>
<sequence>GDATPPKGPSSS</sequence>
<protein>
    <submittedName>
        <fullName evidence="1">Uncharacterized protein</fullName>
    </submittedName>
</protein>
<comment type="caution">
    <text evidence="1">The sequence shown here is derived from an EMBL/GenBank/DDBJ whole genome shotgun (WGS) entry which is preliminary data.</text>
</comment>
<proteinExistence type="predicted"/>
<evidence type="ECO:0000313" key="2">
    <source>
        <dbReference type="Proteomes" id="UP000663874"/>
    </source>
</evidence>
<organism evidence="1 2">
    <name type="scientific">Rotaria sordida</name>
    <dbReference type="NCBI Taxonomy" id="392033"/>
    <lineage>
        <taxon>Eukaryota</taxon>
        <taxon>Metazoa</taxon>
        <taxon>Spiralia</taxon>
        <taxon>Gnathifera</taxon>
        <taxon>Rotifera</taxon>
        <taxon>Eurotatoria</taxon>
        <taxon>Bdelloidea</taxon>
        <taxon>Philodinida</taxon>
        <taxon>Philodinidae</taxon>
        <taxon>Rotaria</taxon>
    </lineage>
</organism>
<accession>A0A820GE14</accession>
<reference evidence="1" key="1">
    <citation type="submission" date="2021-02" db="EMBL/GenBank/DDBJ databases">
        <authorList>
            <person name="Nowell W R."/>
        </authorList>
    </citation>
    <scope>NUCLEOTIDE SEQUENCE</scope>
</reference>
<dbReference type="Proteomes" id="UP000663874">
    <property type="component" value="Unassembled WGS sequence"/>
</dbReference>
<evidence type="ECO:0000313" key="1">
    <source>
        <dbReference type="EMBL" id="CAF4276876.1"/>
    </source>
</evidence>
<gene>
    <name evidence="1" type="ORF">FNK824_LOCUS39736</name>
</gene>
<name>A0A820GE14_9BILA</name>
<dbReference type="EMBL" id="CAJOBE010027325">
    <property type="protein sequence ID" value="CAF4276876.1"/>
    <property type="molecule type" value="Genomic_DNA"/>
</dbReference>